<dbReference type="InterPro" id="IPR001878">
    <property type="entry name" value="Znf_CCHC"/>
</dbReference>
<proteinExistence type="predicted"/>
<evidence type="ECO:0000259" key="2">
    <source>
        <dbReference type="PROSITE" id="PS50158"/>
    </source>
</evidence>
<dbReference type="PANTHER" id="PTHR31286:SF167">
    <property type="entry name" value="OS09G0268800 PROTEIN"/>
    <property type="match status" value="1"/>
</dbReference>
<protein>
    <recommendedName>
        <fullName evidence="2">CCHC-type domain-containing protein</fullName>
    </recommendedName>
</protein>
<accession>A0ABQ8H1V1</accession>
<keyword evidence="1" id="KW-0862">Zinc</keyword>
<gene>
    <name evidence="3" type="ORF">JRO89_XS15G0126200</name>
</gene>
<sequence length="131" mass="15005">MIGDNTFAFQFHSECDRHKVLMGGPWTFNDNLIVLVVPTGVGQTSNMKFDLPLLRVCVRLEAYVSILIVLLRYKHLPELCFKCGILGHPLRECPKLLPGVLFPSLFKYGSWIKASFGDRLWHKPKTEFRGK</sequence>
<keyword evidence="1" id="KW-0863">Zinc-finger</keyword>
<comment type="caution">
    <text evidence="3">The sequence shown here is derived from an EMBL/GenBank/DDBJ whole genome shotgun (WGS) entry which is preliminary data.</text>
</comment>
<dbReference type="SUPFAM" id="SSF57756">
    <property type="entry name" value="Retrovirus zinc finger-like domains"/>
    <property type="match status" value="1"/>
</dbReference>
<dbReference type="InterPro" id="IPR040256">
    <property type="entry name" value="At4g02000-like"/>
</dbReference>
<dbReference type="EMBL" id="JAFEMO010000015">
    <property type="protein sequence ID" value="KAH7544196.1"/>
    <property type="molecule type" value="Genomic_DNA"/>
</dbReference>
<reference evidence="3 4" key="1">
    <citation type="submission" date="2021-02" db="EMBL/GenBank/DDBJ databases">
        <title>Plant Genome Project.</title>
        <authorList>
            <person name="Zhang R.-G."/>
        </authorList>
    </citation>
    <scope>NUCLEOTIDE SEQUENCE [LARGE SCALE GENOMIC DNA]</scope>
    <source>
        <tissue evidence="3">Leaves</tissue>
    </source>
</reference>
<organism evidence="3 4">
    <name type="scientific">Xanthoceras sorbifolium</name>
    <dbReference type="NCBI Taxonomy" id="99658"/>
    <lineage>
        <taxon>Eukaryota</taxon>
        <taxon>Viridiplantae</taxon>
        <taxon>Streptophyta</taxon>
        <taxon>Embryophyta</taxon>
        <taxon>Tracheophyta</taxon>
        <taxon>Spermatophyta</taxon>
        <taxon>Magnoliopsida</taxon>
        <taxon>eudicotyledons</taxon>
        <taxon>Gunneridae</taxon>
        <taxon>Pentapetalae</taxon>
        <taxon>rosids</taxon>
        <taxon>malvids</taxon>
        <taxon>Sapindales</taxon>
        <taxon>Sapindaceae</taxon>
        <taxon>Xanthoceroideae</taxon>
        <taxon>Xanthoceras</taxon>
    </lineage>
</organism>
<evidence type="ECO:0000313" key="3">
    <source>
        <dbReference type="EMBL" id="KAH7544196.1"/>
    </source>
</evidence>
<keyword evidence="1" id="KW-0479">Metal-binding</keyword>
<dbReference type="InterPro" id="IPR036875">
    <property type="entry name" value="Znf_CCHC_sf"/>
</dbReference>
<feature type="domain" description="CCHC-type" evidence="2">
    <location>
        <begin position="80"/>
        <end position="95"/>
    </location>
</feature>
<dbReference type="Proteomes" id="UP000827721">
    <property type="component" value="Unassembled WGS sequence"/>
</dbReference>
<evidence type="ECO:0000313" key="4">
    <source>
        <dbReference type="Proteomes" id="UP000827721"/>
    </source>
</evidence>
<dbReference type="PANTHER" id="PTHR31286">
    <property type="entry name" value="GLYCINE-RICH CELL WALL STRUCTURAL PROTEIN 1.8-LIKE"/>
    <property type="match status" value="1"/>
</dbReference>
<name>A0ABQ8H1V1_9ROSI</name>
<evidence type="ECO:0000256" key="1">
    <source>
        <dbReference type="PROSITE-ProRule" id="PRU00047"/>
    </source>
</evidence>
<keyword evidence="4" id="KW-1185">Reference proteome</keyword>
<dbReference type="PROSITE" id="PS50158">
    <property type="entry name" value="ZF_CCHC"/>
    <property type="match status" value="1"/>
</dbReference>